<dbReference type="Proteomes" id="UP001144612">
    <property type="component" value="Unassembled WGS sequence"/>
</dbReference>
<name>A0ABT4D7M2_9CLOT</name>
<reference evidence="1" key="1">
    <citation type="submission" date="2022-12" db="EMBL/GenBank/DDBJ databases">
        <title>Clostridium sp. nov., isolated from industrial wastewater.</title>
        <authorList>
            <person name="Jiayan W."/>
        </authorList>
    </citation>
    <scope>NUCLEOTIDE SEQUENCE</scope>
    <source>
        <strain evidence="1">ZC22-4</strain>
    </source>
</reference>
<dbReference type="EMBL" id="JAPQFJ010000005">
    <property type="protein sequence ID" value="MCY6958297.1"/>
    <property type="molecule type" value="Genomic_DNA"/>
</dbReference>
<evidence type="ECO:0000313" key="2">
    <source>
        <dbReference type="Proteomes" id="UP001144612"/>
    </source>
</evidence>
<protein>
    <submittedName>
        <fullName evidence="1">Uncharacterized protein</fullName>
    </submittedName>
</protein>
<gene>
    <name evidence="1" type="ORF">OW729_06735</name>
</gene>
<accession>A0ABT4D7M2</accession>
<comment type="caution">
    <text evidence="1">The sequence shown here is derived from an EMBL/GenBank/DDBJ whole genome shotgun (WGS) entry which is preliminary data.</text>
</comment>
<proteinExistence type="predicted"/>
<dbReference type="RefSeq" id="WP_268060711.1">
    <property type="nucleotide sequence ID" value="NZ_JAPQFJ010000005.1"/>
</dbReference>
<organism evidence="1 2">
    <name type="scientific">Clostridium brassicae</name>
    <dbReference type="NCBI Taxonomy" id="2999072"/>
    <lineage>
        <taxon>Bacteria</taxon>
        <taxon>Bacillati</taxon>
        <taxon>Bacillota</taxon>
        <taxon>Clostridia</taxon>
        <taxon>Eubacteriales</taxon>
        <taxon>Clostridiaceae</taxon>
        <taxon>Clostridium</taxon>
    </lineage>
</organism>
<evidence type="ECO:0000313" key="1">
    <source>
        <dbReference type="EMBL" id="MCY6958297.1"/>
    </source>
</evidence>
<keyword evidence="2" id="KW-1185">Reference proteome</keyword>
<sequence>MKKLEMYTIYNITNGDLGKEEWAETELLDREISLQANNLIRKYLIFKGLEEKDQFIENIIKVSLPHNKDDKDNETPLEVLKNGIIFRGKKFIPLISSPSMMKKEGQDDYYKKDFKCEYFFISKEDEEFIKIFEMITSGSELTERFETRTQMAINKDVVARLALNTSSSYSINYRPNIVILPTDTYTYTANYCYFANQDYSELKYSEVTKEHEFQDGCGLMSPEMSGIIQQQMKVDYPVDFAIIRQDPLAVKGLVVKVDFNKYFDDMYKEDNKGVFEKREDGFYTLDYFGKMVNISKADLIINTNMAKWAKWWKQDKPINIMEEVDKELRKEKYDKYRALLLKLYVTKINKREPKEYSLTNYQFISNLALTPKELNQLQQETYDMYKKVLSMDVNYIRLLMQDIATDDTEELGSMDKIHYLLQSTEEALTIPSVRQQVVRMVRKKINLLAEGKFYVKGHYKIASTCPVTFMDWIMCRDLNKCNRGLEVREYYIPKETGKRVISRNPLNSFSEIQKVEITKNDLLEKYCGELTSEIAFFNQKDDTFMIESGEDADGDCNLWVDSDVIYNSVVEPEDGYNFCNMEDNKDTVEHEYTKENEYYCIVKAAGNKIGTIANVGTKISTMCTEMGYYCPKNDATYGYKELEEGYYEKKKEFLEKEIYEIKKVKDLKSQMDYIVTQLKEFDYMMNDQEIDDKKWEIQTLSEQLYDYARDANKKKREYFTKALKEKIDNKELIEIDTLEEDKIRELLIQQFYNYKTLSYKALQLQMLSIDIPKTLKEIDNKEIKSLKEDVLEKKDPVFRKYNMPYKDRFDKNGRERYFSLTHSVLNLHAKNVARTLMAKDLERVKKETDNYAKADRVGCTNKILSNADITDKTEEVIPLLKGIFSSWKNEAERIRATYKDNKVKKNEELRKNNLIISKSIMILSDRYDLNTMASGLLKMSKSTNSAIRTKFMIDCCFNVIQALLDLYYNDITTFEKDANGKYDWMFKKYNKIKTNRKETDLQAMQIKEEQLKQEEIIEIKFRPVDLEDGQTLSKKNDKFYINDEIIFNNKVKGCKGKKTYDQLEELLKDKTELGVILKDITNKPTYIVAYIHKVNA</sequence>